<keyword evidence="3" id="KW-0732">Signal</keyword>
<dbReference type="EMBL" id="KV750541">
    <property type="protein sequence ID" value="OCL04327.1"/>
    <property type="molecule type" value="Genomic_DNA"/>
</dbReference>
<evidence type="ECO:0000256" key="2">
    <source>
        <dbReference type="ARBA" id="ARBA00023002"/>
    </source>
</evidence>
<dbReference type="Gene3D" id="3.30.465.10">
    <property type="match status" value="2"/>
</dbReference>
<dbReference type="OrthoDB" id="9983560at2759"/>
<dbReference type="PANTHER" id="PTHR13878:SF91">
    <property type="entry name" value="FAD BINDING DOMAIN PROTEIN (AFU_ORTHOLOGUE AFUA_6G12070)-RELATED"/>
    <property type="match status" value="1"/>
</dbReference>
<dbReference type="InterPro" id="IPR012951">
    <property type="entry name" value="BBE"/>
</dbReference>
<feature type="chain" id="PRO_5034899819" evidence="3">
    <location>
        <begin position="23"/>
        <end position="575"/>
    </location>
</feature>
<dbReference type="PANTHER" id="PTHR13878">
    <property type="entry name" value="GULONOLACTONE OXIDASE"/>
    <property type="match status" value="1"/>
</dbReference>
<name>A0A8E2ESY1_9PEZI</name>
<dbReference type="InterPro" id="IPR016166">
    <property type="entry name" value="FAD-bd_PCMH"/>
</dbReference>
<keyword evidence="2" id="KW-0560">Oxidoreductase</keyword>
<sequence length="575" mass="61955">MARRTITKSLVGLSLLLSLCQAADTSCKNLPGDYGWPTPHDWAQLNQTVGGRLIATIPQASICHPLPYYDYDATACTTLREAWDLPQTYELKPAEIMNPYFQNQSCDPYTPTTQPCELGNYAVYSINVTGAADVIAGIQFAKAKNVRLVIRNTGHDYMGKSTGKGALSLWTHNLKTADIMSNYTSTSYRGPSLKLGAGVIGGEAYEIASSRGYRVVGGTCASVGIAGGYTSGGGHSLLNGKYGMAADNVLEWEVVTASGQHLTATPTQNSDLYWALSGGGAGTFGVVLSMTTKLHPDGPIGGAALTFNDTTVGNEAFWDAVGVWFVYLPNFVDGPNTVDWEISNSTFSALSFTAPDSNGTEVATLLAPFLAELVSRGIPYNFSTYTAASYVDHYVHDVGPLPYGGEPPTTLFSSRILPRATMLDPTGNAAVIQSLRAATEGGDFFWGCHGLNVKNISHPENAVLPAWRDAIAMCIAISFWDWTIPRSDMLARKEHLVDVILPSIDAATPGSGTYLNEVDSLYKGDWKKEFYGVNYARLLDIKAKYDPDHFFWAYTAIGSDFWTLDGDGRLCAASS</sequence>
<dbReference type="InterPro" id="IPR006094">
    <property type="entry name" value="Oxid_FAD_bind_N"/>
</dbReference>
<dbReference type="InterPro" id="IPR036318">
    <property type="entry name" value="FAD-bd_PCMH-like_sf"/>
</dbReference>
<dbReference type="PROSITE" id="PS51387">
    <property type="entry name" value="FAD_PCMH"/>
    <property type="match status" value="1"/>
</dbReference>
<protein>
    <submittedName>
        <fullName evidence="5">Putative FAD-dependent isoamyl alcohol oxidase</fullName>
    </submittedName>
</protein>
<dbReference type="Pfam" id="PF08031">
    <property type="entry name" value="BBE"/>
    <property type="match status" value="1"/>
</dbReference>
<evidence type="ECO:0000313" key="6">
    <source>
        <dbReference type="Proteomes" id="UP000250140"/>
    </source>
</evidence>
<gene>
    <name evidence="5" type="ORF">AOQ84DRAFT_380703</name>
</gene>
<accession>A0A8E2ESY1</accession>
<feature type="signal peptide" evidence="3">
    <location>
        <begin position="1"/>
        <end position="22"/>
    </location>
</feature>
<dbReference type="Proteomes" id="UP000250140">
    <property type="component" value="Unassembled WGS sequence"/>
</dbReference>
<evidence type="ECO:0000259" key="4">
    <source>
        <dbReference type="PROSITE" id="PS51387"/>
    </source>
</evidence>
<dbReference type="InterPro" id="IPR050432">
    <property type="entry name" value="FAD-linked_Oxidoreductases_BP"/>
</dbReference>
<comment type="similarity">
    <text evidence="1">Belongs to the oxygen-dependent FAD-linked oxidoreductase family.</text>
</comment>
<evidence type="ECO:0000313" key="5">
    <source>
        <dbReference type="EMBL" id="OCL04327.1"/>
    </source>
</evidence>
<evidence type="ECO:0000256" key="3">
    <source>
        <dbReference type="SAM" id="SignalP"/>
    </source>
</evidence>
<feature type="domain" description="FAD-binding PCMH-type" evidence="4">
    <location>
        <begin position="118"/>
        <end position="297"/>
    </location>
</feature>
<dbReference type="GO" id="GO:0016491">
    <property type="term" value="F:oxidoreductase activity"/>
    <property type="evidence" value="ECO:0007669"/>
    <property type="project" value="UniProtKB-KW"/>
</dbReference>
<dbReference type="Pfam" id="PF01565">
    <property type="entry name" value="FAD_binding_4"/>
    <property type="match status" value="1"/>
</dbReference>
<evidence type="ECO:0000256" key="1">
    <source>
        <dbReference type="ARBA" id="ARBA00005466"/>
    </source>
</evidence>
<dbReference type="SUPFAM" id="SSF56176">
    <property type="entry name" value="FAD-binding/transporter-associated domain-like"/>
    <property type="match status" value="1"/>
</dbReference>
<keyword evidence="6" id="KW-1185">Reference proteome</keyword>
<dbReference type="GO" id="GO:0071949">
    <property type="term" value="F:FAD binding"/>
    <property type="evidence" value="ECO:0007669"/>
    <property type="project" value="InterPro"/>
</dbReference>
<dbReference type="AlphaFoldDB" id="A0A8E2ESY1"/>
<reference evidence="5 6" key="1">
    <citation type="journal article" date="2016" name="Nat. Commun.">
        <title>Ectomycorrhizal ecology is imprinted in the genome of the dominant symbiotic fungus Cenococcum geophilum.</title>
        <authorList>
            <consortium name="DOE Joint Genome Institute"/>
            <person name="Peter M."/>
            <person name="Kohler A."/>
            <person name="Ohm R.A."/>
            <person name="Kuo A."/>
            <person name="Krutzmann J."/>
            <person name="Morin E."/>
            <person name="Arend M."/>
            <person name="Barry K.W."/>
            <person name="Binder M."/>
            <person name="Choi C."/>
            <person name="Clum A."/>
            <person name="Copeland A."/>
            <person name="Grisel N."/>
            <person name="Haridas S."/>
            <person name="Kipfer T."/>
            <person name="LaButti K."/>
            <person name="Lindquist E."/>
            <person name="Lipzen A."/>
            <person name="Maire R."/>
            <person name="Meier B."/>
            <person name="Mihaltcheva S."/>
            <person name="Molinier V."/>
            <person name="Murat C."/>
            <person name="Poggeler S."/>
            <person name="Quandt C.A."/>
            <person name="Sperisen C."/>
            <person name="Tritt A."/>
            <person name="Tisserant E."/>
            <person name="Crous P.W."/>
            <person name="Henrissat B."/>
            <person name="Nehls U."/>
            <person name="Egli S."/>
            <person name="Spatafora J.W."/>
            <person name="Grigoriev I.V."/>
            <person name="Martin F.M."/>
        </authorList>
    </citation>
    <scope>NUCLEOTIDE SEQUENCE [LARGE SCALE GENOMIC DNA]</scope>
    <source>
        <strain evidence="5 6">CBS 207.34</strain>
    </source>
</reference>
<organism evidence="5 6">
    <name type="scientific">Glonium stellatum</name>
    <dbReference type="NCBI Taxonomy" id="574774"/>
    <lineage>
        <taxon>Eukaryota</taxon>
        <taxon>Fungi</taxon>
        <taxon>Dikarya</taxon>
        <taxon>Ascomycota</taxon>
        <taxon>Pezizomycotina</taxon>
        <taxon>Dothideomycetes</taxon>
        <taxon>Pleosporomycetidae</taxon>
        <taxon>Gloniales</taxon>
        <taxon>Gloniaceae</taxon>
        <taxon>Glonium</taxon>
    </lineage>
</organism>
<dbReference type="InterPro" id="IPR016169">
    <property type="entry name" value="FAD-bd_PCMH_sub2"/>
</dbReference>
<proteinExistence type="inferred from homology"/>